<reference evidence="9" key="1">
    <citation type="submission" date="2021-06" db="EMBL/GenBank/DDBJ databases">
        <authorList>
            <person name="Criscuolo A."/>
        </authorList>
    </citation>
    <scope>NUCLEOTIDE SEQUENCE</scope>
    <source>
        <strain evidence="9">CIP111600</strain>
    </source>
</reference>
<dbReference type="GO" id="GO:0009847">
    <property type="term" value="P:spore germination"/>
    <property type="evidence" value="ECO:0007669"/>
    <property type="project" value="InterPro"/>
</dbReference>
<evidence type="ECO:0000313" key="9">
    <source>
        <dbReference type="EMBL" id="CAG7637056.1"/>
    </source>
</evidence>
<feature type="transmembrane region" description="Helical" evidence="8">
    <location>
        <begin position="308"/>
        <end position="325"/>
    </location>
</feature>
<evidence type="ECO:0000256" key="7">
    <source>
        <dbReference type="ARBA" id="ARBA00023136"/>
    </source>
</evidence>
<evidence type="ECO:0000256" key="1">
    <source>
        <dbReference type="ARBA" id="ARBA00004141"/>
    </source>
</evidence>
<dbReference type="Pfam" id="PF03845">
    <property type="entry name" value="Spore_permease"/>
    <property type="match status" value="1"/>
</dbReference>
<protein>
    <submittedName>
        <fullName evidence="9">Spore germination protein YndE</fullName>
    </submittedName>
</protein>
<feature type="transmembrane region" description="Helical" evidence="8">
    <location>
        <begin position="39"/>
        <end position="60"/>
    </location>
</feature>
<feature type="transmembrane region" description="Helical" evidence="8">
    <location>
        <begin position="145"/>
        <end position="163"/>
    </location>
</feature>
<keyword evidence="6 8" id="KW-1133">Transmembrane helix</keyword>
<dbReference type="EMBL" id="CAJVAS010000017">
    <property type="protein sequence ID" value="CAG7637056.1"/>
    <property type="molecule type" value="Genomic_DNA"/>
</dbReference>
<dbReference type="Proteomes" id="UP000693672">
    <property type="component" value="Unassembled WGS sequence"/>
</dbReference>
<dbReference type="PANTHER" id="PTHR34975:SF2">
    <property type="entry name" value="SPORE GERMINATION PROTEIN A2"/>
    <property type="match status" value="1"/>
</dbReference>
<evidence type="ECO:0000256" key="2">
    <source>
        <dbReference type="ARBA" id="ARBA00007998"/>
    </source>
</evidence>
<evidence type="ECO:0000256" key="6">
    <source>
        <dbReference type="ARBA" id="ARBA00022989"/>
    </source>
</evidence>
<feature type="transmembrane region" description="Helical" evidence="8">
    <location>
        <begin position="274"/>
        <end position="296"/>
    </location>
</feature>
<evidence type="ECO:0000256" key="4">
    <source>
        <dbReference type="ARBA" id="ARBA00022544"/>
    </source>
</evidence>
<feature type="transmembrane region" description="Helical" evidence="8">
    <location>
        <begin position="337"/>
        <end position="359"/>
    </location>
</feature>
<feature type="transmembrane region" description="Helical" evidence="8">
    <location>
        <begin position="217"/>
        <end position="240"/>
    </location>
</feature>
<accession>A0A916K6Q6</accession>
<feature type="transmembrane region" description="Helical" evidence="8">
    <location>
        <begin position="81"/>
        <end position="101"/>
    </location>
</feature>
<proteinExistence type="inferred from homology"/>
<organism evidence="9 10">
    <name type="scientific">Paenibacillus solanacearum</name>
    <dbReference type="NCBI Taxonomy" id="2048548"/>
    <lineage>
        <taxon>Bacteria</taxon>
        <taxon>Bacillati</taxon>
        <taxon>Bacillota</taxon>
        <taxon>Bacilli</taxon>
        <taxon>Bacillales</taxon>
        <taxon>Paenibacillaceae</taxon>
        <taxon>Paenibacillus</taxon>
    </lineage>
</organism>
<comment type="subcellular location">
    <subcellularLocation>
        <location evidence="1">Membrane</location>
        <topology evidence="1">Multi-pass membrane protein</topology>
    </subcellularLocation>
</comment>
<name>A0A916K6Q6_9BACL</name>
<evidence type="ECO:0000256" key="8">
    <source>
        <dbReference type="SAM" id="Phobius"/>
    </source>
</evidence>
<dbReference type="RefSeq" id="WP_218093550.1">
    <property type="nucleotide sequence ID" value="NZ_CAJVAS010000017.1"/>
</dbReference>
<gene>
    <name evidence="9" type="primary">yndE_12</name>
    <name evidence="9" type="ORF">PAESOLCIP111_03811</name>
</gene>
<feature type="transmembrane region" description="Helical" evidence="8">
    <location>
        <begin position="121"/>
        <end position="138"/>
    </location>
</feature>
<feature type="transmembrane region" description="Helical" evidence="8">
    <location>
        <begin position="183"/>
        <end position="205"/>
    </location>
</feature>
<keyword evidence="5 8" id="KW-0812">Transmembrane</keyword>
<keyword evidence="7 8" id="KW-0472">Membrane</keyword>
<feature type="transmembrane region" description="Helical" evidence="8">
    <location>
        <begin position="12"/>
        <end position="33"/>
    </location>
</feature>
<comment type="similarity">
    <text evidence="2">Belongs to the amino acid-polyamine-organocation (APC) superfamily. Spore germination protein (SGP) (TC 2.A.3.9) family.</text>
</comment>
<dbReference type="AlphaFoldDB" id="A0A916K6Q6"/>
<dbReference type="InterPro" id="IPR004761">
    <property type="entry name" value="Spore_GerAB"/>
</dbReference>
<evidence type="ECO:0000256" key="3">
    <source>
        <dbReference type="ARBA" id="ARBA00022448"/>
    </source>
</evidence>
<evidence type="ECO:0000313" key="10">
    <source>
        <dbReference type="Proteomes" id="UP000693672"/>
    </source>
</evidence>
<evidence type="ECO:0000256" key="5">
    <source>
        <dbReference type="ARBA" id="ARBA00022692"/>
    </source>
</evidence>
<dbReference type="GO" id="GO:0016020">
    <property type="term" value="C:membrane"/>
    <property type="evidence" value="ECO:0007669"/>
    <property type="project" value="UniProtKB-SubCell"/>
</dbReference>
<dbReference type="NCBIfam" id="TIGR00912">
    <property type="entry name" value="2A0309"/>
    <property type="match status" value="1"/>
</dbReference>
<keyword evidence="10" id="KW-1185">Reference proteome</keyword>
<dbReference type="PANTHER" id="PTHR34975">
    <property type="entry name" value="SPORE GERMINATION PROTEIN A2"/>
    <property type="match status" value="1"/>
</dbReference>
<keyword evidence="4" id="KW-0309">Germination</keyword>
<keyword evidence="3" id="KW-0813">Transport</keyword>
<sequence length="367" mass="41012">MERTCISTGQLIILVIMHVVGTTILVIPSILLAEAKQDAWLAALIALVASVPLMLLFLALHSRYPTMTIVEMLGEVFGKRIGNAVSLLCLIVYPIYLFSLTLRNIGDFMTSQIMPETPIEVIHIVFMAFVLYAVRLGLEPIARAAELLIPIVILMLFVMFIFVTPQIKHENILPVLENGFKPVFRAAIPFFSFPFMEGLLFLMILPQTNQQAKAGKAYVTGVAIGWAILFILTVLIILVLGTSESTLTNIFPTYDLAKKINVGRFFERVEITVAIAWFITSFFRVCLYLYCTAYGIAQALQLKEYRMLAAPIAILVVVFSLLAVPNPSYLRVLDVKILPFFNLTFGLIFPLILYVVALFRKPKGNPS</sequence>
<comment type="caution">
    <text evidence="9">The sequence shown here is derived from an EMBL/GenBank/DDBJ whole genome shotgun (WGS) entry which is preliminary data.</text>
</comment>